<dbReference type="AlphaFoldDB" id="A0A540LAU8"/>
<sequence>MPCLPETLLSINDDHFDCLSDSLIINEIDDVNDLSVDDPDSFAADNNILDQSDITHHSPNQVLKNYNEIRFLRIELPSDELGIDDRILLNRGLILAPPYTTGLALGAAGEAIAGLLGIEDDDCQVRAAMGNGFWFWW</sequence>
<dbReference type="EMBL" id="VIEB01000680">
    <property type="protein sequence ID" value="TQD83392.1"/>
    <property type="molecule type" value="Genomic_DNA"/>
</dbReference>
<keyword evidence="2" id="KW-1185">Reference proteome</keyword>
<protein>
    <submittedName>
        <fullName evidence="1">Uncharacterized protein</fullName>
    </submittedName>
</protein>
<name>A0A540LAU8_MALBA</name>
<accession>A0A540LAU8</accession>
<proteinExistence type="predicted"/>
<organism evidence="1 2">
    <name type="scientific">Malus baccata</name>
    <name type="common">Siberian crab apple</name>
    <name type="synonym">Pyrus baccata</name>
    <dbReference type="NCBI Taxonomy" id="106549"/>
    <lineage>
        <taxon>Eukaryota</taxon>
        <taxon>Viridiplantae</taxon>
        <taxon>Streptophyta</taxon>
        <taxon>Embryophyta</taxon>
        <taxon>Tracheophyta</taxon>
        <taxon>Spermatophyta</taxon>
        <taxon>Magnoliopsida</taxon>
        <taxon>eudicotyledons</taxon>
        <taxon>Gunneridae</taxon>
        <taxon>Pentapetalae</taxon>
        <taxon>rosids</taxon>
        <taxon>fabids</taxon>
        <taxon>Rosales</taxon>
        <taxon>Rosaceae</taxon>
        <taxon>Amygdaloideae</taxon>
        <taxon>Maleae</taxon>
        <taxon>Malus</taxon>
    </lineage>
</organism>
<reference evidence="1 2" key="1">
    <citation type="journal article" date="2019" name="G3 (Bethesda)">
        <title>Sequencing of a Wild Apple (Malus baccata) Genome Unravels the Differences Between Cultivated and Wild Apple Species Regarding Disease Resistance and Cold Tolerance.</title>
        <authorList>
            <person name="Chen X."/>
        </authorList>
    </citation>
    <scope>NUCLEOTIDE SEQUENCE [LARGE SCALE GENOMIC DNA]</scope>
    <source>
        <strain evidence="2">cv. Shandingzi</strain>
        <tissue evidence="1">Leaves</tissue>
    </source>
</reference>
<gene>
    <name evidence="1" type="ORF">C1H46_031037</name>
</gene>
<dbReference type="Proteomes" id="UP000315295">
    <property type="component" value="Unassembled WGS sequence"/>
</dbReference>
<dbReference type="STRING" id="106549.A0A540LAU8"/>
<evidence type="ECO:0000313" key="1">
    <source>
        <dbReference type="EMBL" id="TQD83392.1"/>
    </source>
</evidence>
<comment type="caution">
    <text evidence="1">The sequence shown here is derived from an EMBL/GenBank/DDBJ whole genome shotgun (WGS) entry which is preliminary data.</text>
</comment>
<evidence type="ECO:0000313" key="2">
    <source>
        <dbReference type="Proteomes" id="UP000315295"/>
    </source>
</evidence>